<dbReference type="SUPFAM" id="SSF52047">
    <property type="entry name" value="RNI-like"/>
    <property type="match status" value="1"/>
</dbReference>
<proteinExistence type="predicted"/>
<dbReference type="GeneID" id="64605704"/>
<dbReference type="RefSeq" id="XP_041165006.1">
    <property type="nucleotide sequence ID" value="XM_041311940.1"/>
</dbReference>
<name>A0A9P7DRS5_9AGAM</name>
<keyword evidence="2" id="KW-1185">Reference proteome</keyword>
<accession>A0A9P7DRS5</accession>
<dbReference type="AlphaFoldDB" id="A0A9P7DRS5"/>
<evidence type="ECO:0000313" key="2">
    <source>
        <dbReference type="Proteomes" id="UP000719766"/>
    </source>
</evidence>
<dbReference type="Proteomes" id="UP000719766">
    <property type="component" value="Unassembled WGS sequence"/>
</dbReference>
<reference evidence="1" key="1">
    <citation type="journal article" date="2020" name="New Phytol.">
        <title>Comparative genomics reveals dynamic genome evolution in host specialist ectomycorrhizal fungi.</title>
        <authorList>
            <person name="Lofgren L.A."/>
            <person name="Nguyen N.H."/>
            <person name="Vilgalys R."/>
            <person name="Ruytinx J."/>
            <person name="Liao H.L."/>
            <person name="Branco S."/>
            <person name="Kuo A."/>
            <person name="LaButti K."/>
            <person name="Lipzen A."/>
            <person name="Andreopoulos W."/>
            <person name="Pangilinan J."/>
            <person name="Riley R."/>
            <person name="Hundley H."/>
            <person name="Na H."/>
            <person name="Barry K."/>
            <person name="Grigoriev I.V."/>
            <person name="Stajich J.E."/>
            <person name="Kennedy P.G."/>
        </authorList>
    </citation>
    <scope>NUCLEOTIDE SEQUENCE</scope>
    <source>
        <strain evidence="1">S12</strain>
    </source>
</reference>
<protein>
    <submittedName>
        <fullName evidence="1">Uncharacterized protein</fullName>
    </submittedName>
</protein>
<evidence type="ECO:0000313" key="1">
    <source>
        <dbReference type="EMBL" id="KAG1801540.1"/>
    </source>
</evidence>
<dbReference type="EMBL" id="JABBWE010000007">
    <property type="protein sequence ID" value="KAG1801540.1"/>
    <property type="molecule type" value="Genomic_DNA"/>
</dbReference>
<dbReference type="OrthoDB" id="2951834at2759"/>
<comment type="caution">
    <text evidence="1">The sequence shown here is derived from an EMBL/GenBank/DDBJ whole genome shotgun (WGS) entry which is preliminary data.</text>
</comment>
<sequence length="398" mass="45661">MSTKGLSIRDLPYDVRFLIYEAILANHLCVNQNRQPSNNHIRVLHTCRQIFYEARAIFHKYVSLRNDWDVDHYLAYLDSEPKAAPIVRWADVANDGRVSESTHGQTGPASRLYLVLAKFVSLEKIRVFNVRHYHPHMISSLPYPRYRLNFEGAMFPAAKGPQPLLQAYELHLDPSTRANPFQTIPSNHIRSLRLSGDCRFDKTPFPALRHLTIRGVTSNAFDQIRFDTSFPNCQLDSFIHAQGHRLGFEIRNIHLESLLAGPGSCLRKLVLLGSSRLSSATIASCLRSLPTLEYFALSLVTVNELRENFILALGPSLQVLKLQITHAWYALPLFEEERVICDTIEERILLRHLPHQVVHVSFHSQLMTEHGRQDRWRNIAAAQHISLKIGPWEDEEET</sequence>
<organism evidence="1 2">
    <name type="scientific">Suillus plorans</name>
    <dbReference type="NCBI Taxonomy" id="116603"/>
    <lineage>
        <taxon>Eukaryota</taxon>
        <taxon>Fungi</taxon>
        <taxon>Dikarya</taxon>
        <taxon>Basidiomycota</taxon>
        <taxon>Agaricomycotina</taxon>
        <taxon>Agaricomycetes</taxon>
        <taxon>Agaricomycetidae</taxon>
        <taxon>Boletales</taxon>
        <taxon>Suillineae</taxon>
        <taxon>Suillaceae</taxon>
        <taxon>Suillus</taxon>
    </lineage>
</organism>
<gene>
    <name evidence="1" type="ORF">HD556DRAFT_886489</name>
</gene>